<comment type="caution">
    <text evidence="2">The sequence shown here is derived from an EMBL/GenBank/DDBJ whole genome shotgun (WGS) entry which is preliminary data.</text>
</comment>
<keyword evidence="1" id="KW-0472">Membrane</keyword>
<accession>A0AAD6GFM3</accession>
<organism evidence="2 3">
    <name type="scientific">Penicillium frequentans</name>
    <dbReference type="NCBI Taxonomy" id="3151616"/>
    <lineage>
        <taxon>Eukaryota</taxon>
        <taxon>Fungi</taxon>
        <taxon>Dikarya</taxon>
        <taxon>Ascomycota</taxon>
        <taxon>Pezizomycotina</taxon>
        <taxon>Eurotiomycetes</taxon>
        <taxon>Eurotiomycetidae</taxon>
        <taxon>Eurotiales</taxon>
        <taxon>Aspergillaceae</taxon>
        <taxon>Penicillium</taxon>
    </lineage>
</organism>
<reference evidence="2 3" key="1">
    <citation type="journal article" date="2023" name="IMA Fungus">
        <title>Comparative genomic study of the Penicillium genus elucidates a diverse pangenome and 15 lateral gene transfer events.</title>
        <authorList>
            <person name="Petersen C."/>
            <person name="Sorensen T."/>
            <person name="Nielsen M.R."/>
            <person name="Sondergaard T.E."/>
            <person name="Sorensen J.L."/>
            <person name="Fitzpatrick D.A."/>
            <person name="Frisvad J.C."/>
            <person name="Nielsen K.L."/>
        </authorList>
    </citation>
    <scope>NUCLEOTIDE SEQUENCE [LARGE SCALE GENOMIC DNA]</scope>
    <source>
        <strain evidence="2 3">IBT 35679</strain>
    </source>
</reference>
<dbReference type="Proteomes" id="UP001220324">
    <property type="component" value="Unassembled WGS sequence"/>
</dbReference>
<dbReference type="EMBL" id="JAQIZZ010000006">
    <property type="protein sequence ID" value="KAJ5538871.1"/>
    <property type="molecule type" value="Genomic_DNA"/>
</dbReference>
<keyword evidence="3" id="KW-1185">Reference proteome</keyword>
<keyword evidence="1" id="KW-1133">Transmembrane helix</keyword>
<feature type="transmembrane region" description="Helical" evidence="1">
    <location>
        <begin position="6"/>
        <end position="27"/>
    </location>
</feature>
<sequence>MGLDSISLATQILCFSIIPPLIALRVFAKYKLHLPFGVDDDYVHGSLHLNIILYENELKMVRSTLLINLHADTYSGGNISHGVYTTRDREIKYKVS</sequence>
<name>A0AAD6GFM3_9EURO</name>
<gene>
    <name evidence="2" type="ORF">N7494_008350</name>
</gene>
<evidence type="ECO:0000313" key="3">
    <source>
        <dbReference type="Proteomes" id="UP001220324"/>
    </source>
</evidence>
<evidence type="ECO:0000313" key="2">
    <source>
        <dbReference type="EMBL" id="KAJ5538871.1"/>
    </source>
</evidence>
<keyword evidence="1" id="KW-0812">Transmembrane</keyword>
<proteinExistence type="predicted"/>
<evidence type="ECO:0000256" key="1">
    <source>
        <dbReference type="SAM" id="Phobius"/>
    </source>
</evidence>
<dbReference type="AlphaFoldDB" id="A0AAD6GFM3"/>
<protein>
    <submittedName>
        <fullName evidence="2">Uncharacterized protein</fullName>
    </submittedName>
</protein>